<dbReference type="InterPro" id="IPR012338">
    <property type="entry name" value="Beta-lactam/transpept-like"/>
</dbReference>
<evidence type="ECO:0000259" key="1">
    <source>
        <dbReference type="Pfam" id="PF00144"/>
    </source>
</evidence>
<sequence>MKRREFLRLSIQTAAAATTSNFIINEAQAITKSSYAAIFPLLDQFIQQYLKDMNAPGLTLTLVDASGIQRVCTFGVEDSVKRSAIKPNKLFHIGSITKSFLGLCLMQLHDEGKLDLDRPIAEYLPWVRFDSTTRSISTHDLLTHSAALPDGELFPTDPSFRHHATAAPGTFFHYCNMGYDALGLLLETLDQRPLAESFRVRILNPVGMKSTEPIITLDMANRVVNSYMVELNDRPYPRAGRLVAAPPIAVTTASGCIASNAVDMGAYLQMLINRGQVPTGRLVSEAGFKLFSTPHAEADEFGKGAKYGYGITVDTLDGHTRLRHTGGMVSFASALEVDLDAGLGVFVSVNSMQGYRPRPVAEYALRLMRASREGKPLPKIPLQKPSDYVDKASDYEGRFSGADGRILEITSVGDRLYLIHRGTQVTLEPTIGAENSFTVLHPEFAKFAVHFKRDGDKKEGKFAEVGWGNDWYVSADYTGAREFSVPSEWHSYVGHYRNDSDWIGSMHVVLRAGILWLDGVIPLEPTPDHRFFLRDEMDSPEWISFSEMVNGHPMRMKLSGKDLARV</sequence>
<dbReference type="Proteomes" id="UP000237839">
    <property type="component" value="Unassembled WGS sequence"/>
</dbReference>
<gene>
    <name evidence="2" type="ORF">S2091_3263</name>
</gene>
<dbReference type="Pfam" id="PF00144">
    <property type="entry name" value="Beta-lactamase"/>
    <property type="match status" value="1"/>
</dbReference>
<protein>
    <submittedName>
        <fullName evidence="2">Beta-lactamase</fullName>
    </submittedName>
</protein>
<keyword evidence="3" id="KW-1185">Reference proteome</keyword>
<comment type="caution">
    <text evidence="2">The sequence shown here is derived from an EMBL/GenBank/DDBJ whole genome shotgun (WGS) entry which is preliminary data.</text>
</comment>
<name>A0A2S9GW39_9BURK</name>
<evidence type="ECO:0000313" key="2">
    <source>
        <dbReference type="EMBL" id="PRC91921.1"/>
    </source>
</evidence>
<reference evidence="2 3" key="1">
    <citation type="submission" date="2018-02" db="EMBL/GenBank/DDBJ databases">
        <title>Solimicrobium silvestre gen. nov., sp. nov., isolated from alpine forest soil.</title>
        <authorList>
            <person name="Margesin R."/>
            <person name="Albuquerque L."/>
            <person name="Zhang D.-C."/>
            <person name="Froufe H.J.C."/>
            <person name="Severino R."/>
            <person name="Roxo I."/>
            <person name="Egas C."/>
            <person name="Da Costa M.S."/>
        </authorList>
    </citation>
    <scope>NUCLEOTIDE SEQUENCE [LARGE SCALE GENOMIC DNA]</scope>
    <source>
        <strain evidence="2 3">S20-91</strain>
    </source>
</reference>
<proteinExistence type="predicted"/>
<accession>A0A2S9GW39</accession>
<dbReference type="Gene3D" id="3.40.710.10">
    <property type="entry name" value="DD-peptidase/beta-lactamase superfamily"/>
    <property type="match status" value="1"/>
</dbReference>
<feature type="domain" description="Beta-lactamase-related" evidence="1">
    <location>
        <begin position="42"/>
        <end position="366"/>
    </location>
</feature>
<evidence type="ECO:0000313" key="3">
    <source>
        <dbReference type="Proteomes" id="UP000237839"/>
    </source>
</evidence>
<dbReference type="InterPro" id="IPR001466">
    <property type="entry name" value="Beta-lactam-related"/>
</dbReference>
<dbReference type="AlphaFoldDB" id="A0A2S9GW39"/>
<dbReference type="PANTHER" id="PTHR46825">
    <property type="entry name" value="D-ALANYL-D-ALANINE-CARBOXYPEPTIDASE/ENDOPEPTIDASE AMPH"/>
    <property type="match status" value="1"/>
</dbReference>
<organism evidence="2 3">
    <name type="scientific">Solimicrobium silvestre</name>
    <dbReference type="NCBI Taxonomy" id="2099400"/>
    <lineage>
        <taxon>Bacteria</taxon>
        <taxon>Pseudomonadati</taxon>
        <taxon>Pseudomonadota</taxon>
        <taxon>Betaproteobacteria</taxon>
        <taxon>Burkholderiales</taxon>
        <taxon>Oxalobacteraceae</taxon>
        <taxon>Solimicrobium</taxon>
    </lineage>
</organism>
<dbReference type="EMBL" id="PUGF01000017">
    <property type="protein sequence ID" value="PRC91921.1"/>
    <property type="molecule type" value="Genomic_DNA"/>
</dbReference>
<dbReference type="PANTHER" id="PTHR46825:SF9">
    <property type="entry name" value="BETA-LACTAMASE-RELATED DOMAIN-CONTAINING PROTEIN"/>
    <property type="match status" value="1"/>
</dbReference>
<dbReference type="InterPro" id="IPR050491">
    <property type="entry name" value="AmpC-like"/>
</dbReference>
<dbReference type="SUPFAM" id="SSF56601">
    <property type="entry name" value="beta-lactamase/transpeptidase-like"/>
    <property type="match status" value="1"/>
</dbReference>
<dbReference type="OrthoDB" id="9801061at2"/>